<evidence type="ECO:0000313" key="3">
    <source>
        <dbReference type="WBParaSite" id="jg18124"/>
    </source>
</evidence>
<proteinExistence type="predicted"/>
<keyword evidence="2" id="KW-1185">Reference proteome</keyword>
<protein>
    <submittedName>
        <fullName evidence="3">Uncharacterized protein</fullName>
    </submittedName>
</protein>
<reference evidence="3" key="1">
    <citation type="submission" date="2022-11" db="UniProtKB">
        <authorList>
            <consortium name="WormBaseParasite"/>
        </authorList>
    </citation>
    <scope>IDENTIFICATION</scope>
</reference>
<organism evidence="2 3">
    <name type="scientific">Ditylenchus dipsaci</name>
    <dbReference type="NCBI Taxonomy" id="166011"/>
    <lineage>
        <taxon>Eukaryota</taxon>
        <taxon>Metazoa</taxon>
        <taxon>Ecdysozoa</taxon>
        <taxon>Nematoda</taxon>
        <taxon>Chromadorea</taxon>
        <taxon>Rhabditida</taxon>
        <taxon>Tylenchina</taxon>
        <taxon>Tylenchomorpha</taxon>
        <taxon>Sphaerularioidea</taxon>
        <taxon>Anguinidae</taxon>
        <taxon>Anguininae</taxon>
        <taxon>Ditylenchus</taxon>
    </lineage>
</organism>
<evidence type="ECO:0000256" key="1">
    <source>
        <dbReference type="SAM" id="MobiDB-lite"/>
    </source>
</evidence>
<evidence type="ECO:0000313" key="2">
    <source>
        <dbReference type="Proteomes" id="UP000887574"/>
    </source>
</evidence>
<dbReference type="WBParaSite" id="jg18124">
    <property type="protein sequence ID" value="jg18124"/>
    <property type="gene ID" value="jg18124"/>
</dbReference>
<dbReference type="AlphaFoldDB" id="A0A915DCZ5"/>
<sequence length="230" mass="25691">MAAIHHHPYYNQQHVQQPIYGSFAMNGGPAHNMVGSNNQAEMLYANSNTGTGQKINGKMVRQPQQQQYRQAHTNYRPIAQKVVQQQKRAMPVHQQMHQPQNNMRYNNQPSSGMSNMPFSPANDFFGSCAQFVINSGSATGVDKEMSNIHREWGAGKTPPSQLMYIPSPKLHQQQQQQQSRSNSASPMVLHINSNSDLLGSNQFLNIEPPPILEAEGQLSSMSNGNEPCHR</sequence>
<accession>A0A915DCZ5</accession>
<feature type="region of interest" description="Disordered" evidence="1">
    <location>
        <begin position="154"/>
        <end position="185"/>
    </location>
</feature>
<dbReference type="Proteomes" id="UP000887574">
    <property type="component" value="Unplaced"/>
</dbReference>
<name>A0A915DCZ5_9BILA</name>